<comment type="caution">
    <text evidence="2">The sequence shown here is derived from an EMBL/GenBank/DDBJ whole genome shotgun (WGS) entry which is preliminary data.</text>
</comment>
<dbReference type="Proteomes" id="UP001187682">
    <property type="component" value="Unassembled WGS sequence"/>
</dbReference>
<gene>
    <name evidence="2" type="ORF">DNG_06859</name>
</gene>
<dbReference type="EMBL" id="ONZQ02000009">
    <property type="protein sequence ID" value="SPO04176.1"/>
    <property type="molecule type" value="Genomic_DNA"/>
</dbReference>
<sequence>MAIVTPLLAFVVWVSYALAQPGCQTQSLSNPIHQRYPSYITGTINGTFVLGFIPRDVADSLLPEGYEFLDDEYVGTLMSQVEGYFPVLVSAVYFHDIRADGEYFTNDYGHISFELPFVNAFRDGRTPFRYTYLQMTEIVVDSKPNSVAERYGVPHIIRSVYDPECDAYQWVDTASQNNVPAGSTKLRGIPADQSRRNIEVVSALQVTREARPFTTEELKGIVSQPMFGDNGDGRLCGGRRVFWGEEDTGFEEVVETKGEVTITGEFDGLDVLWGGDAKWDRVYGIRGGGGFVQEDFVDCRILQWVEPEEA</sequence>
<keyword evidence="3" id="KW-1185">Reference proteome</keyword>
<evidence type="ECO:0000313" key="2">
    <source>
        <dbReference type="EMBL" id="SPO04176.1"/>
    </source>
</evidence>
<feature type="chain" id="PRO_5041998504" evidence="1">
    <location>
        <begin position="20"/>
        <end position="310"/>
    </location>
</feature>
<reference evidence="2" key="1">
    <citation type="submission" date="2018-03" db="EMBL/GenBank/DDBJ databases">
        <authorList>
            <person name="Guldener U."/>
        </authorList>
    </citation>
    <scope>NUCLEOTIDE SEQUENCE</scope>
</reference>
<protein>
    <submittedName>
        <fullName evidence="2">Uncharacterized protein</fullName>
    </submittedName>
</protein>
<name>A0AAE8N0F5_9PEZI</name>
<feature type="signal peptide" evidence="1">
    <location>
        <begin position="1"/>
        <end position="19"/>
    </location>
</feature>
<dbReference type="AlphaFoldDB" id="A0AAE8N0F5"/>
<accession>A0AAE8N0F5</accession>
<evidence type="ECO:0000313" key="3">
    <source>
        <dbReference type="Proteomes" id="UP001187682"/>
    </source>
</evidence>
<evidence type="ECO:0000256" key="1">
    <source>
        <dbReference type="SAM" id="SignalP"/>
    </source>
</evidence>
<organism evidence="2 3">
    <name type="scientific">Cephalotrichum gorgonifer</name>
    <dbReference type="NCBI Taxonomy" id="2041049"/>
    <lineage>
        <taxon>Eukaryota</taxon>
        <taxon>Fungi</taxon>
        <taxon>Dikarya</taxon>
        <taxon>Ascomycota</taxon>
        <taxon>Pezizomycotina</taxon>
        <taxon>Sordariomycetes</taxon>
        <taxon>Hypocreomycetidae</taxon>
        <taxon>Microascales</taxon>
        <taxon>Microascaceae</taxon>
        <taxon>Cephalotrichum</taxon>
    </lineage>
</organism>
<proteinExistence type="predicted"/>
<keyword evidence="1" id="KW-0732">Signal</keyword>